<dbReference type="SMART" id="SM00331">
    <property type="entry name" value="PP2C_SIG"/>
    <property type="match status" value="1"/>
</dbReference>
<protein>
    <submittedName>
        <fullName evidence="2">SpoIIE family protein phosphatase</fullName>
    </submittedName>
</protein>
<dbReference type="Proteomes" id="UP001058072">
    <property type="component" value="Chromosome"/>
</dbReference>
<feature type="domain" description="PPM-type phosphatase" evidence="1">
    <location>
        <begin position="4"/>
        <end position="218"/>
    </location>
</feature>
<evidence type="ECO:0000313" key="2">
    <source>
        <dbReference type="EMBL" id="UUF08033.1"/>
    </source>
</evidence>
<dbReference type="PANTHER" id="PTHR35801:SF1">
    <property type="entry name" value="PHOSPHOSERINE PHOSPHATASE RSBX"/>
    <property type="match status" value="1"/>
</dbReference>
<dbReference type="EMBL" id="CP071250">
    <property type="protein sequence ID" value="UUF08033.1"/>
    <property type="molecule type" value="Genomic_DNA"/>
</dbReference>
<dbReference type="PANTHER" id="PTHR35801">
    <property type="entry name" value="PHOSPHOSERINE PHOSPHATASE RSBX"/>
    <property type="match status" value="1"/>
</dbReference>
<name>A0A9Q9CQQ2_9FIRM</name>
<dbReference type="SUPFAM" id="SSF81606">
    <property type="entry name" value="PP2C-like"/>
    <property type="match status" value="1"/>
</dbReference>
<organism evidence="2 3">
    <name type="scientific">Turicibacter bilis</name>
    <dbReference type="NCBI Taxonomy" id="2735723"/>
    <lineage>
        <taxon>Bacteria</taxon>
        <taxon>Bacillati</taxon>
        <taxon>Bacillota</taxon>
        <taxon>Erysipelotrichia</taxon>
        <taxon>Erysipelotrichales</taxon>
        <taxon>Turicibacteraceae</taxon>
        <taxon>Turicibacter</taxon>
    </lineage>
</organism>
<dbReference type="InterPro" id="IPR001932">
    <property type="entry name" value="PPM-type_phosphatase-like_dom"/>
</dbReference>
<proteinExistence type="predicted"/>
<evidence type="ECO:0000259" key="1">
    <source>
        <dbReference type="SMART" id="SM00331"/>
    </source>
</evidence>
<dbReference type="AlphaFoldDB" id="A0A9Q9CQQ2"/>
<dbReference type="InterPro" id="IPR039248">
    <property type="entry name" value="Ptase_RsbX"/>
</dbReference>
<evidence type="ECO:0000313" key="3">
    <source>
        <dbReference type="Proteomes" id="UP001058072"/>
    </source>
</evidence>
<dbReference type="InterPro" id="IPR036457">
    <property type="entry name" value="PPM-type-like_dom_sf"/>
</dbReference>
<reference evidence="2" key="1">
    <citation type="submission" date="2021-03" db="EMBL/GenBank/DDBJ databases">
        <title>Comparative Genomics and Metabolomics in the genus Turicibacter.</title>
        <authorList>
            <person name="Maki J."/>
            <person name="Looft T."/>
        </authorList>
    </citation>
    <scope>NUCLEOTIDE SEQUENCE</scope>
    <source>
        <strain evidence="2">ISU324</strain>
    </source>
</reference>
<gene>
    <name evidence="2" type="ORF">J0J70_10480</name>
</gene>
<dbReference type="RefSeq" id="WP_055242080.1">
    <property type="nucleotide sequence ID" value="NZ_CP071250.1"/>
</dbReference>
<sequence length="386" mass="42457">MNYFVDFACRSLNKVGEELCGDKVEFFRTTDCVIAVLSDGLGSGVKANILATLSSKIAITMLKAGLSIDEVVDTMVHTLPVCQVRKLAYSTLTIVKIDVSDNVYVVEIDNPSVFFIRDGGVKPLESTERFINGRTIKESQFVLQEGDTLVLTSDGVIHAGVGTVLNLGWSWPEVSCFLQSVIDEEKTAREITNLLLDVCSDLYVGQPGDDTTVATLKVMKPKWATLFAGPPQVKLEDQQVVKTLMKSSGKKIICGGTAANIVAREIGEEIQTSFDYIDPRFPPIASIRGIDLVTEGVLTIKGAVEILKDVQMNSRFEKLEEGHGAARLAKLLYEECTHIQLLIGRAINAAHQNPDFPKELSIKLRVIEELEEILIKVGKVVHIQYF</sequence>
<dbReference type="Pfam" id="PF07228">
    <property type="entry name" value="SpoIIE"/>
    <property type="match status" value="1"/>
</dbReference>
<dbReference type="Gene3D" id="3.60.40.10">
    <property type="entry name" value="PPM-type phosphatase domain"/>
    <property type="match status" value="1"/>
</dbReference>
<accession>A0A9Q9CQQ2</accession>